<dbReference type="EMBL" id="JAKMXF010000314">
    <property type="protein sequence ID" value="KAI6650100.1"/>
    <property type="molecule type" value="Genomic_DNA"/>
</dbReference>
<dbReference type="PANTHER" id="PTHR46409:SF1">
    <property type="entry name" value="HTH PSQ-TYPE DOMAIN-CONTAINING PROTEIN"/>
    <property type="match status" value="1"/>
</dbReference>
<dbReference type="PANTHER" id="PTHR46409">
    <property type="entry name" value="HTH PSQ-TYPE DOMAIN-CONTAINING PROTEIN"/>
    <property type="match status" value="1"/>
</dbReference>
<comment type="caution">
    <text evidence="2">The sequence shown here is derived from an EMBL/GenBank/DDBJ whole genome shotgun (WGS) entry which is preliminary data.</text>
</comment>
<gene>
    <name evidence="2" type="ORF">LOD99_6182</name>
</gene>
<dbReference type="Proteomes" id="UP001165289">
    <property type="component" value="Unassembled WGS sequence"/>
</dbReference>
<dbReference type="AlphaFoldDB" id="A0AAV7JME8"/>
<keyword evidence="3" id="KW-1185">Reference proteome</keyword>
<proteinExistence type="predicted"/>
<evidence type="ECO:0000256" key="1">
    <source>
        <dbReference type="SAM" id="MobiDB-lite"/>
    </source>
</evidence>
<evidence type="ECO:0000313" key="2">
    <source>
        <dbReference type="EMBL" id="KAI6650100.1"/>
    </source>
</evidence>
<protein>
    <submittedName>
        <fullName evidence="2">Uncharacterized protein</fullName>
    </submittedName>
</protein>
<organism evidence="2 3">
    <name type="scientific">Oopsacas minuta</name>
    <dbReference type="NCBI Taxonomy" id="111878"/>
    <lineage>
        <taxon>Eukaryota</taxon>
        <taxon>Metazoa</taxon>
        <taxon>Porifera</taxon>
        <taxon>Hexactinellida</taxon>
        <taxon>Hexasterophora</taxon>
        <taxon>Lyssacinosida</taxon>
        <taxon>Leucopsacidae</taxon>
        <taxon>Oopsacas</taxon>
    </lineage>
</organism>
<reference evidence="2 3" key="1">
    <citation type="journal article" date="2023" name="BMC Biol.">
        <title>The compact genome of the sponge Oopsacas minuta (Hexactinellida) is lacking key metazoan core genes.</title>
        <authorList>
            <person name="Santini S."/>
            <person name="Schenkelaars Q."/>
            <person name="Jourda C."/>
            <person name="Duchesne M."/>
            <person name="Belahbib H."/>
            <person name="Rocher C."/>
            <person name="Selva M."/>
            <person name="Riesgo A."/>
            <person name="Vervoort M."/>
            <person name="Leys S.P."/>
            <person name="Kodjabachian L."/>
            <person name="Le Bivic A."/>
            <person name="Borchiellini C."/>
            <person name="Claverie J.M."/>
            <person name="Renard E."/>
        </authorList>
    </citation>
    <scope>NUCLEOTIDE SEQUENCE [LARGE SCALE GENOMIC DNA]</scope>
    <source>
        <strain evidence="2">SPO-2</strain>
    </source>
</reference>
<name>A0AAV7JME8_9METZ</name>
<feature type="region of interest" description="Disordered" evidence="1">
    <location>
        <begin position="1"/>
        <end position="26"/>
    </location>
</feature>
<evidence type="ECO:0000313" key="3">
    <source>
        <dbReference type="Proteomes" id="UP001165289"/>
    </source>
</evidence>
<sequence>MTTSKNIVKQKEKRRNMKEKKGNEEITCSPTSQEFIECDFEEFESLDSSTSNTHKYTRNHNQLRNLAIMCDRYQICDRAGAVIANAVLQDYGIITQEEDSQIIDRNKLRRSRFSVRKELANEAHETIRDISAIYFDGRKDQTRVLVEREDGHLHQDTSIEEHYTVLSEPGNQERNSNLMAVGADGARVNTGVYNGCIRLLDLEFTKPLHWFICQLHGNELPLRHLFQIIDEKTSGPNSFKGVIGKKLNCDFTCKPIAAYHPLCGKTQLIDCDSLKNLNKDQKCLYNICHAVQTGICSSELALMQPGPIHHARWTTLGNRLLRSYISTIHPTPELSRLVNFIVNYYAPVWFRIKSNPICTDAPKNMFFAISLL</sequence>
<accession>A0AAV7JME8</accession>